<feature type="chain" id="PRO_5037425726" description="Short-chain fatty acid transporter" evidence="1">
    <location>
        <begin position="20"/>
        <end position="124"/>
    </location>
</feature>
<evidence type="ECO:0008006" key="4">
    <source>
        <dbReference type="Google" id="ProtNLM"/>
    </source>
</evidence>
<evidence type="ECO:0000313" key="2">
    <source>
        <dbReference type="EMBL" id="CAG2146925.1"/>
    </source>
</evidence>
<name>A0A916IVQ9_9BURK</name>
<dbReference type="RefSeq" id="WP_230426913.1">
    <property type="nucleotide sequence ID" value="NZ_CAJPUY010000012.1"/>
</dbReference>
<keyword evidence="3" id="KW-1185">Reference proteome</keyword>
<evidence type="ECO:0000256" key="1">
    <source>
        <dbReference type="SAM" id="SignalP"/>
    </source>
</evidence>
<gene>
    <name evidence="2" type="ORF">LMG31506_03506</name>
</gene>
<reference evidence="2" key="1">
    <citation type="submission" date="2021-03" db="EMBL/GenBank/DDBJ databases">
        <authorList>
            <person name="Peeters C."/>
        </authorList>
    </citation>
    <scope>NUCLEOTIDE SEQUENCE</scope>
    <source>
        <strain evidence="2">LMG 31506</strain>
    </source>
</reference>
<dbReference type="PROSITE" id="PS51257">
    <property type="entry name" value="PROKAR_LIPOPROTEIN"/>
    <property type="match status" value="1"/>
</dbReference>
<dbReference type="Proteomes" id="UP000672934">
    <property type="component" value="Unassembled WGS sequence"/>
</dbReference>
<evidence type="ECO:0000313" key="3">
    <source>
        <dbReference type="Proteomes" id="UP000672934"/>
    </source>
</evidence>
<dbReference type="AlphaFoldDB" id="A0A916IVQ9"/>
<dbReference type="EMBL" id="CAJPUY010000012">
    <property type="protein sequence ID" value="CAG2146925.1"/>
    <property type="molecule type" value="Genomic_DNA"/>
</dbReference>
<comment type="caution">
    <text evidence="2">The sequence shown here is derived from an EMBL/GenBank/DDBJ whole genome shotgun (WGS) entry which is preliminary data.</text>
</comment>
<keyword evidence="1" id="KW-0732">Signal</keyword>
<feature type="signal peptide" evidence="1">
    <location>
        <begin position="1"/>
        <end position="19"/>
    </location>
</feature>
<protein>
    <recommendedName>
        <fullName evidence="4">Short-chain fatty acid transporter</fullName>
    </recommendedName>
</protein>
<accession>A0A916IVQ9</accession>
<proteinExistence type="predicted"/>
<sequence length="124" mass="13425">MPALSRASYLCLAFALLLAACETPPQQATRPAPRPPAEPRIVPKVAVDACEQAVTSNVKRGHPEPGSIFLLEDREQVIPRPGGMASVTGEGTFEPDNSQASIGFRFTCLYNGRTARVDDVQLRY</sequence>
<organism evidence="2 3">
    <name type="scientific">Cupriavidus yeoncheonensis</name>
    <dbReference type="NCBI Taxonomy" id="1462994"/>
    <lineage>
        <taxon>Bacteria</taxon>
        <taxon>Pseudomonadati</taxon>
        <taxon>Pseudomonadota</taxon>
        <taxon>Betaproteobacteria</taxon>
        <taxon>Burkholderiales</taxon>
        <taxon>Burkholderiaceae</taxon>
        <taxon>Cupriavidus</taxon>
    </lineage>
</organism>